<dbReference type="eggNOG" id="ENOG502TIWM">
    <property type="taxonomic scope" value="Eukaryota"/>
</dbReference>
<reference evidence="2" key="1">
    <citation type="submission" date="2016-11" db="UniProtKB">
        <authorList>
            <consortium name="WormBaseParasite"/>
        </authorList>
    </citation>
    <scope>IDENTIFICATION</scope>
</reference>
<dbReference type="AlphaFoldDB" id="A0A1I7TJF1"/>
<dbReference type="WBParaSite" id="Csp11.Scaffold626.g6519.t1">
    <property type="protein sequence ID" value="Csp11.Scaffold626.g6519.t1"/>
    <property type="gene ID" value="Csp11.Scaffold626.g6519"/>
</dbReference>
<evidence type="ECO:0000313" key="1">
    <source>
        <dbReference type="Proteomes" id="UP000095282"/>
    </source>
</evidence>
<proteinExistence type="predicted"/>
<keyword evidence="1" id="KW-1185">Reference proteome</keyword>
<organism evidence="1 2">
    <name type="scientific">Caenorhabditis tropicalis</name>
    <dbReference type="NCBI Taxonomy" id="1561998"/>
    <lineage>
        <taxon>Eukaryota</taxon>
        <taxon>Metazoa</taxon>
        <taxon>Ecdysozoa</taxon>
        <taxon>Nematoda</taxon>
        <taxon>Chromadorea</taxon>
        <taxon>Rhabditida</taxon>
        <taxon>Rhabditina</taxon>
        <taxon>Rhabditomorpha</taxon>
        <taxon>Rhabditoidea</taxon>
        <taxon>Rhabditidae</taxon>
        <taxon>Peloderinae</taxon>
        <taxon>Caenorhabditis</taxon>
    </lineage>
</organism>
<evidence type="ECO:0000313" key="2">
    <source>
        <dbReference type="WBParaSite" id="Csp11.Scaffold626.g6519.t1"/>
    </source>
</evidence>
<accession>A0A1I7TJF1</accession>
<protein>
    <submittedName>
        <fullName evidence="2">FBA_2 domain-containing protein</fullName>
    </submittedName>
</protein>
<dbReference type="Proteomes" id="UP000095282">
    <property type="component" value="Unplaced"/>
</dbReference>
<sequence length="313" mass="36312">MDTLDLFRFHDVCNPSWKKLIGEQTELGDVILYLVDFYSIIEVGNFSWDFTSNTGWIGDPKTFPIETLGPVSIGVTKLDRQDIDRWYTYLEHTSRNPLELAVWLFKQFPKHNSIAFGSDLTENSNDEFLDLVEALDVDNFKECCLAIPLECQKERANNFFNDKIKKNFGTSLVPIDTTKWSNRFRGIHYMSCPYVILRGVHVNEQFLNSAITKWINLEIENLVLIKIQYLDTLDITEILSGVETIEWDQVEINRHQNYDLFAPFVGENPLVVENKNFEKATIWIDEGCKTFTFAIWDTKAGSEAIKIIQNTHF</sequence>
<name>A0A1I7TJF1_9PELO</name>